<gene>
    <name evidence="2" type="ORF">PG991_001226</name>
</gene>
<keyword evidence="3" id="KW-1185">Reference proteome</keyword>
<feature type="compositionally biased region" description="Basic and acidic residues" evidence="1">
    <location>
        <begin position="19"/>
        <end position="31"/>
    </location>
</feature>
<proteinExistence type="predicted"/>
<feature type="region of interest" description="Disordered" evidence="1">
    <location>
        <begin position="154"/>
        <end position="202"/>
    </location>
</feature>
<name>A0ABR1SRG8_9PEZI</name>
<evidence type="ECO:0000313" key="2">
    <source>
        <dbReference type="EMBL" id="KAK8036912.1"/>
    </source>
</evidence>
<feature type="compositionally biased region" description="Low complexity" evidence="1">
    <location>
        <begin position="178"/>
        <end position="191"/>
    </location>
</feature>
<reference evidence="2 3" key="1">
    <citation type="submission" date="2023-01" db="EMBL/GenBank/DDBJ databases">
        <title>Analysis of 21 Apiospora genomes using comparative genomics revels a genus with tremendous synthesis potential of carbohydrate active enzymes and secondary metabolites.</title>
        <authorList>
            <person name="Sorensen T."/>
        </authorList>
    </citation>
    <scope>NUCLEOTIDE SEQUENCE [LARGE SCALE GENOMIC DNA]</scope>
    <source>
        <strain evidence="2 3">CBS 20057</strain>
    </source>
</reference>
<organism evidence="2 3">
    <name type="scientific">Apiospora marii</name>
    <dbReference type="NCBI Taxonomy" id="335849"/>
    <lineage>
        <taxon>Eukaryota</taxon>
        <taxon>Fungi</taxon>
        <taxon>Dikarya</taxon>
        <taxon>Ascomycota</taxon>
        <taxon>Pezizomycotina</taxon>
        <taxon>Sordariomycetes</taxon>
        <taxon>Xylariomycetidae</taxon>
        <taxon>Amphisphaeriales</taxon>
        <taxon>Apiosporaceae</taxon>
        <taxon>Apiospora</taxon>
    </lineage>
</organism>
<sequence>MAPGADKNCSWSATPASKKGKDETCAVEEGHSTPVTVRNMREGILRSKQAREERHRACTPDPALQTIRGFVVDPRKAAPADHRRAAAAESASATMAEPSEVTLAHVTSTARTHQAANQAAMQRNRLINVVAADAAIAANNTKPPVKPQHVKFAPDVKAPQPNKKKARSLPPPPPPTPSQQQQLTATATAPRRIGINTADTPRVPPWTESYRCVYKNPDCPTCADEDALVCHRTCHGATAWCGGDKRFVPHMAGPHRRPDGSEGKPIPEFDVEEVEEDSVKF</sequence>
<feature type="region of interest" description="Disordered" evidence="1">
    <location>
        <begin position="1"/>
        <end position="39"/>
    </location>
</feature>
<dbReference type="Proteomes" id="UP001396898">
    <property type="component" value="Unassembled WGS sequence"/>
</dbReference>
<protein>
    <recommendedName>
        <fullName evidence="4">C2H2-type domain-containing protein</fullName>
    </recommendedName>
</protein>
<feature type="region of interest" description="Disordered" evidence="1">
    <location>
        <begin position="252"/>
        <end position="281"/>
    </location>
</feature>
<accession>A0ABR1SRG8</accession>
<evidence type="ECO:0000313" key="3">
    <source>
        <dbReference type="Proteomes" id="UP001396898"/>
    </source>
</evidence>
<comment type="caution">
    <text evidence="2">The sequence shown here is derived from an EMBL/GenBank/DDBJ whole genome shotgun (WGS) entry which is preliminary data.</text>
</comment>
<feature type="compositionally biased region" description="Acidic residues" evidence="1">
    <location>
        <begin position="269"/>
        <end position="281"/>
    </location>
</feature>
<evidence type="ECO:0008006" key="4">
    <source>
        <dbReference type="Google" id="ProtNLM"/>
    </source>
</evidence>
<feature type="compositionally biased region" description="Basic and acidic residues" evidence="1">
    <location>
        <begin position="256"/>
        <end position="267"/>
    </location>
</feature>
<dbReference type="EMBL" id="JAQQWI010000003">
    <property type="protein sequence ID" value="KAK8036912.1"/>
    <property type="molecule type" value="Genomic_DNA"/>
</dbReference>
<evidence type="ECO:0000256" key="1">
    <source>
        <dbReference type="SAM" id="MobiDB-lite"/>
    </source>
</evidence>